<organism evidence="2 3">
    <name type="scientific">Paraburkholderia megapolitana</name>
    <dbReference type="NCBI Taxonomy" id="420953"/>
    <lineage>
        <taxon>Bacteria</taxon>
        <taxon>Pseudomonadati</taxon>
        <taxon>Pseudomonadota</taxon>
        <taxon>Betaproteobacteria</taxon>
        <taxon>Burkholderiales</taxon>
        <taxon>Burkholderiaceae</taxon>
        <taxon>Paraburkholderia</taxon>
    </lineage>
</organism>
<dbReference type="RefSeq" id="WP_091011536.1">
    <property type="nucleotide sequence ID" value="NZ_CP041745.1"/>
</dbReference>
<dbReference type="STRING" id="420953.SAMN05192543_103648"/>
<sequence>MRLAFRIDLIAVTPRAALCVALVCSALPFAVQAQTFVPARALDTYAAPFVLANASFVMPVAIDAPATITAALDDTSAESGSTLAAVLRDRTDAASMNDLALDDQMLSHQRGGASGMLMVAATPQLMRGGTVTLWDEIAPPAPLPVPVDAAHATQSNVASYTRK</sequence>
<reference evidence="2 3" key="1">
    <citation type="submission" date="2016-10" db="EMBL/GenBank/DDBJ databases">
        <authorList>
            <person name="de Groot N.N."/>
        </authorList>
    </citation>
    <scope>NUCLEOTIDE SEQUENCE [LARGE SCALE GENOMIC DNA]</scope>
    <source>
        <strain evidence="2 3">LMG 23650</strain>
    </source>
</reference>
<name>A0A1I3JC74_9BURK</name>
<dbReference type="Proteomes" id="UP000199548">
    <property type="component" value="Unassembled WGS sequence"/>
</dbReference>
<accession>A0A1I3JC74</accession>
<gene>
    <name evidence="2" type="ORF">SAMN05192543_103648</name>
</gene>
<feature type="chain" id="PRO_5011727617" evidence="1">
    <location>
        <begin position="34"/>
        <end position="163"/>
    </location>
</feature>
<proteinExistence type="predicted"/>
<keyword evidence="1" id="KW-0732">Signal</keyword>
<evidence type="ECO:0000313" key="2">
    <source>
        <dbReference type="EMBL" id="SFI57799.1"/>
    </source>
</evidence>
<feature type="signal peptide" evidence="1">
    <location>
        <begin position="1"/>
        <end position="33"/>
    </location>
</feature>
<dbReference type="AlphaFoldDB" id="A0A1I3JC74"/>
<evidence type="ECO:0000256" key="1">
    <source>
        <dbReference type="SAM" id="SignalP"/>
    </source>
</evidence>
<protein>
    <submittedName>
        <fullName evidence="2">Uncharacterized protein</fullName>
    </submittedName>
</protein>
<keyword evidence="3" id="KW-1185">Reference proteome</keyword>
<dbReference type="OrthoDB" id="9035609at2"/>
<evidence type="ECO:0000313" key="3">
    <source>
        <dbReference type="Proteomes" id="UP000199548"/>
    </source>
</evidence>
<dbReference type="EMBL" id="FOQU01000003">
    <property type="protein sequence ID" value="SFI57799.1"/>
    <property type="molecule type" value="Genomic_DNA"/>
</dbReference>